<gene>
    <name evidence="1" type="ORF">PCANC_16189</name>
</gene>
<dbReference type="AlphaFoldDB" id="A0A2N5UF68"/>
<evidence type="ECO:0000313" key="2">
    <source>
        <dbReference type="Proteomes" id="UP000235388"/>
    </source>
</evidence>
<dbReference type="Proteomes" id="UP000235388">
    <property type="component" value="Unassembled WGS sequence"/>
</dbReference>
<evidence type="ECO:0000313" key="1">
    <source>
        <dbReference type="EMBL" id="PLW36377.1"/>
    </source>
</evidence>
<sequence>MPHHEWSCKLAKVATEVSRLNLGQILLSALLKRFQPGQSQYGTTQISLRLGPTPSHLCKSTPAIAASASIASQTHYNLLPCCAAFSLKASFQLMLIERFNIKPLV</sequence>
<name>A0A2N5UF68_9BASI</name>
<proteinExistence type="predicted"/>
<reference evidence="1 2" key="1">
    <citation type="submission" date="2017-11" db="EMBL/GenBank/DDBJ databases">
        <title>De novo assembly and phasing of dikaryotic genomes from two isolates of Puccinia coronata f. sp. avenae, the causal agent of oat crown rust.</title>
        <authorList>
            <person name="Miller M.E."/>
            <person name="Zhang Y."/>
            <person name="Omidvar V."/>
            <person name="Sperschneider J."/>
            <person name="Schwessinger B."/>
            <person name="Raley C."/>
            <person name="Palmer J.M."/>
            <person name="Garnica D."/>
            <person name="Upadhyaya N."/>
            <person name="Rathjen J."/>
            <person name="Taylor J.M."/>
            <person name="Park R.F."/>
            <person name="Dodds P.N."/>
            <person name="Hirsch C.D."/>
            <person name="Kianian S.F."/>
            <person name="Figueroa M."/>
        </authorList>
    </citation>
    <scope>NUCLEOTIDE SEQUENCE [LARGE SCALE GENOMIC DNA]</scope>
    <source>
        <strain evidence="1">12NC29</strain>
    </source>
</reference>
<accession>A0A2N5UF68</accession>
<organism evidence="1 2">
    <name type="scientific">Puccinia coronata f. sp. avenae</name>
    <dbReference type="NCBI Taxonomy" id="200324"/>
    <lineage>
        <taxon>Eukaryota</taxon>
        <taxon>Fungi</taxon>
        <taxon>Dikarya</taxon>
        <taxon>Basidiomycota</taxon>
        <taxon>Pucciniomycotina</taxon>
        <taxon>Pucciniomycetes</taxon>
        <taxon>Pucciniales</taxon>
        <taxon>Pucciniaceae</taxon>
        <taxon>Puccinia</taxon>
    </lineage>
</organism>
<keyword evidence="2" id="KW-1185">Reference proteome</keyword>
<protein>
    <submittedName>
        <fullName evidence="1">Uncharacterized protein</fullName>
    </submittedName>
</protein>
<dbReference type="EMBL" id="PGCJ01000240">
    <property type="protein sequence ID" value="PLW36377.1"/>
    <property type="molecule type" value="Genomic_DNA"/>
</dbReference>
<comment type="caution">
    <text evidence="1">The sequence shown here is derived from an EMBL/GenBank/DDBJ whole genome shotgun (WGS) entry which is preliminary data.</text>
</comment>